<dbReference type="Pfam" id="PF05135">
    <property type="entry name" value="Phage_connect_1"/>
    <property type="match status" value="1"/>
</dbReference>
<comment type="caution">
    <text evidence="1">The sequence shown here is derived from an EMBL/GenBank/DDBJ whole genome shotgun (WGS) entry which is preliminary data.</text>
</comment>
<reference evidence="1 2" key="1">
    <citation type="submission" date="2014-06" db="EMBL/GenBank/DDBJ databases">
        <title>Draft genome sequence of the putrescine producing strain Lactococcus lactis subsp cremoris GE214.</title>
        <authorList>
            <person name="Ladero V."/>
            <person name="Linares D.M."/>
            <person name="del Rio B."/>
            <person name="Mayo B."/>
            <person name="Martin M.C."/>
            <person name="Fernandez M."/>
            <person name="Alvarez M.A."/>
        </authorList>
    </citation>
    <scope>NUCLEOTIDE SEQUENCE [LARGE SCALE GENOMIC DNA]</scope>
    <source>
        <strain evidence="1 2">GE214</strain>
    </source>
</reference>
<dbReference type="AlphaFoldDB" id="A0A084AA47"/>
<protein>
    <submittedName>
        <fullName evidence="1">Putative phage related protein</fullName>
    </submittedName>
</protein>
<name>A0A084AA47_LACLC</name>
<gene>
    <name evidence="1" type="ORF">U725_01684</name>
</gene>
<accession>A0A084AA47</accession>
<dbReference type="PATRIC" id="fig|1415168.3.peg.1751"/>
<dbReference type="InterPro" id="IPR021146">
    <property type="entry name" value="Phage_gp6-like_head-tail"/>
</dbReference>
<sequence length="110" mass="12860">MAITYEIKKLLGGSSDERLEIIEKRTRERLLLILGSDLKEVPPELEYVVLDVSLKRFNRIGQEGMQSYSQEGLSMTFSESDFDEYADEIESWRKSKETEGDKKIGRFRLY</sequence>
<dbReference type="Proteomes" id="UP000028401">
    <property type="component" value="Unassembled WGS sequence"/>
</dbReference>
<dbReference type="EMBL" id="AZSI01000056">
    <property type="protein sequence ID" value="KEY62176.1"/>
    <property type="molecule type" value="Genomic_DNA"/>
</dbReference>
<proteinExistence type="predicted"/>
<evidence type="ECO:0000313" key="2">
    <source>
        <dbReference type="Proteomes" id="UP000028401"/>
    </source>
</evidence>
<dbReference type="RefSeq" id="WP_042748440.1">
    <property type="nucleotide sequence ID" value="NZ_AZSI01000056.1"/>
</dbReference>
<evidence type="ECO:0000313" key="1">
    <source>
        <dbReference type="EMBL" id="KEY62176.1"/>
    </source>
</evidence>
<organism evidence="1 2">
    <name type="scientific">Lactococcus cremoris subsp. cremoris GE214</name>
    <dbReference type="NCBI Taxonomy" id="1415168"/>
    <lineage>
        <taxon>Bacteria</taxon>
        <taxon>Bacillati</taxon>
        <taxon>Bacillota</taxon>
        <taxon>Bacilli</taxon>
        <taxon>Lactobacillales</taxon>
        <taxon>Streptococcaceae</taxon>
        <taxon>Lactococcus</taxon>
        <taxon>Lactococcus cremoris subsp. cremoris</taxon>
    </lineage>
</organism>